<proteinExistence type="predicted"/>
<evidence type="ECO:0000313" key="2">
    <source>
        <dbReference type="Proteomes" id="UP001642483"/>
    </source>
</evidence>
<accession>A0ABP0FQQ6</accession>
<dbReference type="Proteomes" id="UP001642483">
    <property type="component" value="Unassembled WGS sequence"/>
</dbReference>
<protein>
    <submittedName>
        <fullName evidence="1">Uncharacterized protein</fullName>
    </submittedName>
</protein>
<dbReference type="EMBL" id="CAWYQH010000090">
    <property type="protein sequence ID" value="CAK8681992.1"/>
    <property type="molecule type" value="Genomic_DNA"/>
</dbReference>
<keyword evidence="2" id="KW-1185">Reference proteome</keyword>
<organism evidence="1 2">
    <name type="scientific">Clavelina lepadiformis</name>
    <name type="common">Light-bulb sea squirt</name>
    <name type="synonym">Ascidia lepadiformis</name>
    <dbReference type="NCBI Taxonomy" id="159417"/>
    <lineage>
        <taxon>Eukaryota</taxon>
        <taxon>Metazoa</taxon>
        <taxon>Chordata</taxon>
        <taxon>Tunicata</taxon>
        <taxon>Ascidiacea</taxon>
        <taxon>Aplousobranchia</taxon>
        <taxon>Clavelinidae</taxon>
        <taxon>Clavelina</taxon>
    </lineage>
</organism>
<name>A0ABP0FQQ6_CLALP</name>
<reference evidence="1 2" key="1">
    <citation type="submission" date="2024-02" db="EMBL/GenBank/DDBJ databases">
        <authorList>
            <person name="Daric V."/>
            <person name="Darras S."/>
        </authorList>
    </citation>
    <scope>NUCLEOTIDE SEQUENCE [LARGE SCALE GENOMIC DNA]</scope>
</reference>
<sequence>MNERQLVKEESQQSLSESREFFSPTAVYKTFLPKRFRQLFGPTKYVRISGESALQDFANLFSVPTPISLHFGYQD</sequence>
<gene>
    <name evidence="1" type="ORF">CVLEPA_LOCUS12215</name>
</gene>
<evidence type="ECO:0000313" key="1">
    <source>
        <dbReference type="EMBL" id="CAK8681992.1"/>
    </source>
</evidence>
<comment type="caution">
    <text evidence="1">The sequence shown here is derived from an EMBL/GenBank/DDBJ whole genome shotgun (WGS) entry which is preliminary data.</text>
</comment>